<dbReference type="AlphaFoldDB" id="A0A9D4PV66"/>
<gene>
    <name evidence="2" type="ORF">HPB52_007004</name>
</gene>
<accession>A0A9D4PV66</accession>
<evidence type="ECO:0000313" key="2">
    <source>
        <dbReference type="EMBL" id="KAH7956201.1"/>
    </source>
</evidence>
<evidence type="ECO:0000256" key="1">
    <source>
        <dbReference type="SAM" id="Phobius"/>
    </source>
</evidence>
<comment type="caution">
    <text evidence="2">The sequence shown here is derived from an EMBL/GenBank/DDBJ whole genome shotgun (WGS) entry which is preliminary data.</text>
</comment>
<keyword evidence="1" id="KW-0812">Transmembrane</keyword>
<evidence type="ECO:0000313" key="3">
    <source>
        <dbReference type="Proteomes" id="UP000821837"/>
    </source>
</evidence>
<dbReference type="EMBL" id="JABSTV010001250">
    <property type="protein sequence ID" value="KAH7956201.1"/>
    <property type="molecule type" value="Genomic_DNA"/>
</dbReference>
<sequence>MAPIGPKQLSWCSAWKSYAYLLDYNGRNSIRSVVILPRLVWRQQLSKIAAAREERGLVTWIIDRWLYYLNSSKVDVISSAFGFTERRYGQVYAVVNRFGGELLPCVVARTYFDLLVREGGVHPSRRRNLIDGMAAAAARRRARTSADEVAAHNHESCLKKVTKGTHMYLTVHSELCLYRGDSQHIAEGEEVLSTIVGGFPMRNDYSFRRAIAWLIRKAFEAGWEIRWKRRMFWNCSEQYAGGSTRAPASPLGARQFVGVFYGCCCASLASLATEILFSWIHRRKGMSRVFANARCIHIDHKA</sequence>
<protein>
    <submittedName>
        <fullName evidence="2">Uncharacterized protein</fullName>
    </submittedName>
</protein>
<reference evidence="2" key="1">
    <citation type="journal article" date="2020" name="Cell">
        <title>Large-Scale Comparative Analyses of Tick Genomes Elucidate Their Genetic Diversity and Vector Capacities.</title>
        <authorList>
            <consortium name="Tick Genome and Microbiome Consortium (TIGMIC)"/>
            <person name="Jia N."/>
            <person name="Wang J."/>
            <person name="Shi W."/>
            <person name="Du L."/>
            <person name="Sun Y."/>
            <person name="Zhan W."/>
            <person name="Jiang J.F."/>
            <person name="Wang Q."/>
            <person name="Zhang B."/>
            <person name="Ji P."/>
            <person name="Bell-Sakyi L."/>
            <person name="Cui X.M."/>
            <person name="Yuan T.T."/>
            <person name="Jiang B.G."/>
            <person name="Yang W.F."/>
            <person name="Lam T.T."/>
            <person name="Chang Q.C."/>
            <person name="Ding S.J."/>
            <person name="Wang X.J."/>
            <person name="Zhu J.G."/>
            <person name="Ruan X.D."/>
            <person name="Zhao L."/>
            <person name="Wei J.T."/>
            <person name="Ye R.Z."/>
            <person name="Que T.C."/>
            <person name="Du C.H."/>
            <person name="Zhou Y.H."/>
            <person name="Cheng J.X."/>
            <person name="Dai P.F."/>
            <person name="Guo W.B."/>
            <person name="Han X.H."/>
            <person name="Huang E.J."/>
            <person name="Li L.F."/>
            <person name="Wei W."/>
            <person name="Gao Y.C."/>
            <person name="Liu J.Z."/>
            <person name="Shao H.Z."/>
            <person name="Wang X."/>
            <person name="Wang C.C."/>
            <person name="Yang T.C."/>
            <person name="Huo Q.B."/>
            <person name="Li W."/>
            <person name="Chen H.Y."/>
            <person name="Chen S.E."/>
            <person name="Zhou L.G."/>
            <person name="Ni X.B."/>
            <person name="Tian J.H."/>
            <person name="Sheng Y."/>
            <person name="Liu T."/>
            <person name="Pan Y.S."/>
            <person name="Xia L.Y."/>
            <person name="Li J."/>
            <person name="Zhao F."/>
            <person name="Cao W.C."/>
        </authorList>
    </citation>
    <scope>NUCLEOTIDE SEQUENCE</scope>
    <source>
        <strain evidence="2">Rsan-2018</strain>
    </source>
</reference>
<proteinExistence type="predicted"/>
<reference evidence="2" key="2">
    <citation type="submission" date="2021-09" db="EMBL/GenBank/DDBJ databases">
        <authorList>
            <person name="Jia N."/>
            <person name="Wang J."/>
            <person name="Shi W."/>
            <person name="Du L."/>
            <person name="Sun Y."/>
            <person name="Zhan W."/>
            <person name="Jiang J."/>
            <person name="Wang Q."/>
            <person name="Zhang B."/>
            <person name="Ji P."/>
            <person name="Sakyi L.B."/>
            <person name="Cui X."/>
            <person name="Yuan T."/>
            <person name="Jiang B."/>
            <person name="Yang W."/>
            <person name="Lam T.T.-Y."/>
            <person name="Chang Q."/>
            <person name="Ding S."/>
            <person name="Wang X."/>
            <person name="Zhu J."/>
            <person name="Ruan X."/>
            <person name="Zhao L."/>
            <person name="Wei J."/>
            <person name="Que T."/>
            <person name="Du C."/>
            <person name="Cheng J."/>
            <person name="Dai P."/>
            <person name="Han X."/>
            <person name="Huang E."/>
            <person name="Gao Y."/>
            <person name="Liu J."/>
            <person name="Shao H."/>
            <person name="Ye R."/>
            <person name="Li L."/>
            <person name="Wei W."/>
            <person name="Wang X."/>
            <person name="Wang C."/>
            <person name="Huo Q."/>
            <person name="Li W."/>
            <person name="Guo W."/>
            <person name="Chen H."/>
            <person name="Chen S."/>
            <person name="Zhou L."/>
            <person name="Zhou L."/>
            <person name="Ni X."/>
            <person name="Tian J."/>
            <person name="Zhou Y."/>
            <person name="Sheng Y."/>
            <person name="Liu T."/>
            <person name="Pan Y."/>
            <person name="Xia L."/>
            <person name="Li J."/>
            <person name="Zhao F."/>
            <person name="Cao W."/>
        </authorList>
    </citation>
    <scope>NUCLEOTIDE SEQUENCE</scope>
    <source>
        <strain evidence="2">Rsan-2018</strain>
        <tissue evidence="2">Larvae</tissue>
    </source>
</reference>
<keyword evidence="3" id="KW-1185">Reference proteome</keyword>
<name>A0A9D4PV66_RHISA</name>
<feature type="transmembrane region" description="Helical" evidence="1">
    <location>
        <begin position="259"/>
        <end position="280"/>
    </location>
</feature>
<keyword evidence="1" id="KW-1133">Transmembrane helix</keyword>
<organism evidence="2 3">
    <name type="scientific">Rhipicephalus sanguineus</name>
    <name type="common">Brown dog tick</name>
    <name type="synonym">Ixodes sanguineus</name>
    <dbReference type="NCBI Taxonomy" id="34632"/>
    <lineage>
        <taxon>Eukaryota</taxon>
        <taxon>Metazoa</taxon>
        <taxon>Ecdysozoa</taxon>
        <taxon>Arthropoda</taxon>
        <taxon>Chelicerata</taxon>
        <taxon>Arachnida</taxon>
        <taxon>Acari</taxon>
        <taxon>Parasitiformes</taxon>
        <taxon>Ixodida</taxon>
        <taxon>Ixodoidea</taxon>
        <taxon>Ixodidae</taxon>
        <taxon>Rhipicephalinae</taxon>
        <taxon>Rhipicephalus</taxon>
        <taxon>Rhipicephalus</taxon>
    </lineage>
</organism>
<dbReference type="Proteomes" id="UP000821837">
    <property type="component" value="Unassembled WGS sequence"/>
</dbReference>
<keyword evidence="1" id="KW-0472">Membrane</keyword>